<sequence length="26" mass="3158">MIFIQVLYWIFVTPLQSLHSYQLTES</sequence>
<protein>
    <submittedName>
        <fullName evidence="1">Uncharacterized protein</fullName>
    </submittedName>
</protein>
<accession>A0A653A1E6</accession>
<reference evidence="1" key="1">
    <citation type="submission" date="2018-07" db="EMBL/GenBank/DDBJ databases">
        <authorList>
            <consortium name="Genoscope - CEA"/>
            <person name="William W."/>
        </authorList>
    </citation>
    <scope>NUCLEOTIDE SEQUENCE</scope>
    <source>
        <strain evidence="1">IK1</strain>
    </source>
</reference>
<evidence type="ECO:0000313" key="1">
    <source>
        <dbReference type="EMBL" id="VBB41860.1"/>
    </source>
</evidence>
<dbReference type="EMBL" id="UPXX01000012">
    <property type="protein sequence ID" value="VBB41860.1"/>
    <property type="molecule type" value="Genomic_DNA"/>
</dbReference>
<proteinExistence type="predicted"/>
<gene>
    <name evidence="1" type="ORF">TRIP_B20012</name>
</gene>
<name>A0A653A1E6_UNCDX</name>
<dbReference type="AlphaFoldDB" id="A0A653A1E6"/>
<organism evidence="1">
    <name type="scientific">Uncultured Desulfatiglans sp</name>
    <dbReference type="NCBI Taxonomy" id="1748965"/>
    <lineage>
        <taxon>Bacteria</taxon>
        <taxon>Pseudomonadati</taxon>
        <taxon>Thermodesulfobacteriota</taxon>
        <taxon>Desulfobacteria</taxon>
        <taxon>Desulfatiglandales</taxon>
        <taxon>Desulfatiglandaceae</taxon>
        <taxon>Desulfatiglans</taxon>
        <taxon>environmental samples</taxon>
    </lineage>
</organism>